<keyword evidence="2" id="KW-1133">Transmembrane helix</keyword>
<evidence type="ECO:0000256" key="1">
    <source>
        <dbReference type="SAM" id="MobiDB-lite"/>
    </source>
</evidence>
<keyword evidence="2" id="KW-0472">Membrane</keyword>
<protein>
    <submittedName>
        <fullName evidence="3">Uncharacterized protein</fullName>
    </submittedName>
</protein>
<keyword evidence="2" id="KW-0812">Transmembrane</keyword>
<organism evidence="3 4">
    <name type="scientific">Dorcoceras hygrometricum</name>
    <dbReference type="NCBI Taxonomy" id="472368"/>
    <lineage>
        <taxon>Eukaryota</taxon>
        <taxon>Viridiplantae</taxon>
        <taxon>Streptophyta</taxon>
        <taxon>Embryophyta</taxon>
        <taxon>Tracheophyta</taxon>
        <taxon>Spermatophyta</taxon>
        <taxon>Magnoliopsida</taxon>
        <taxon>eudicotyledons</taxon>
        <taxon>Gunneridae</taxon>
        <taxon>Pentapetalae</taxon>
        <taxon>asterids</taxon>
        <taxon>lamiids</taxon>
        <taxon>Lamiales</taxon>
        <taxon>Gesneriaceae</taxon>
        <taxon>Didymocarpoideae</taxon>
        <taxon>Trichosporeae</taxon>
        <taxon>Loxocarpinae</taxon>
        <taxon>Dorcoceras</taxon>
    </lineage>
</organism>
<gene>
    <name evidence="3" type="ORF">F511_04975</name>
</gene>
<keyword evidence="4" id="KW-1185">Reference proteome</keyword>
<proteinExistence type="predicted"/>
<evidence type="ECO:0000313" key="4">
    <source>
        <dbReference type="Proteomes" id="UP000250235"/>
    </source>
</evidence>
<reference evidence="3 4" key="1">
    <citation type="journal article" date="2015" name="Proc. Natl. Acad. Sci. U.S.A.">
        <title>The resurrection genome of Boea hygrometrica: A blueprint for survival of dehydration.</title>
        <authorList>
            <person name="Xiao L."/>
            <person name="Yang G."/>
            <person name="Zhang L."/>
            <person name="Yang X."/>
            <person name="Zhao S."/>
            <person name="Ji Z."/>
            <person name="Zhou Q."/>
            <person name="Hu M."/>
            <person name="Wang Y."/>
            <person name="Chen M."/>
            <person name="Xu Y."/>
            <person name="Jin H."/>
            <person name="Xiao X."/>
            <person name="Hu G."/>
            <person name="Bao F."/>
            <person name="Hu Y."/>
            <person name="Wan P."/>
            <person name="Li L."/>
            <person name="Deng X."/>
            <person name="Kuang T."/>
            <person name="Xiang C."/>
            <person name="Zhu J.K."/>
            <person name="Oliver M.J."/>
            <person name="He Y."/>
        </authorList>
    </citation>
    <scope>NUCLEOTIDE SEQUENCE [LARGE SCALE GENOMIC DNA]</scope>
    <source>
        <strain evidence="4">cv. XS01</strain>
    </source>
</reference>
<feature type="transmembrane region" description="Helical" evidence="2">
    <location>
        <begin position="134"/>
        <end position="152"/>
    </location>
</feature>
<dbReference type="EMBL" id="KV001782">
    <property type="protein sequence ID" value="KZV38604.1"/>
    <property type="molecule type" value="Genomic_DNA"/>
</dbReference>
<accession>A0A2Z7BW36</accession>
<feature type="compositionally biased region" description="Basic and acidic residues" evidence="1">
    <location>
        <begin position="1"/>
        <end position="21"/>
    </location>
</feature>
<feature type="transmembrane region" description="Helical" evidence="2">
    <location>
        <begin position="110"/>
        <end position="128"/>
    </location>
</feature>
<sequence>MKARRDENKQPDCSNNKDKKEKKAYRKGRTEKAMVAEENKSAWADSDSEESSSGTSSSSESEDVVQCLIVDDTEEVIDLCCSNLIVAAVCGNCNSEVKVQMLSLYYGWNWHGYYVVCYVCIACCLYAVQLFHCIRTIISISAVVAVLWLCFLTRIRGRAAIPHSHLPAALLALMLRVVN</sequence>
<evidence type="ECO:0000313" key="3">
    <source>
        <dbReference type="EMBL" id="KZV38604.1"/>
    </source>
</evidence>
<name>A0A2Z7BW36_9LAMI</name>
<evidence type="ECO:0000256" key="2">
    <source>
        <dbReference type="SAM" id="Phobius"/>
    </source>
</evidence>
<feature type="region of interest" description="Disordered" evidence="1">
    <location>
        <begin position="1"/>
        <end position="59"/>
    </location>
</feature>
<feature type="compositionally biased region" description="Basic and acidic residues" evidence="1">
    <location>
        <begin position="28"/>
        <end position="40"/>
    </location>
</feature>
<dbReference type="Proteomes" id="UP000250235">
    <property type="component" value="Unassembled WGS sequence"/>
</dbReference>
<dbReference type="AlphaFoldDB" id="A0A2Z7BW36"/>